<reference evidence="15" key="1">
    <citation type="submission" date="2013-03" db="EMBL/GenBank/DDBJ databases">
        <authorList>
            <person name="Jeffery W."/>
            <person name="Warren W."/>
            <person name="Wilson R.K."/>
        </authorList>
    </citation>
    <scope>NUCLEOTIDE SEQUENCE</scope>
    <source>
        <strain evidence="15">female</strain>
    </source>
</reference>
<keyword evidence="5" id="KW-0732">Signal</keyword>
<comment type="subcellular location">
    <subcellularLocation>
        <location evidence="1">Cell membrane</location>
        <topology evidence="1">Single-pass type I membrane protein</topology>
    </subcellularLocation>
</comment>
<dbReference type="InParanoid" id="A0A3B1INP8"/>
<dbReference type="Bgee" id="ENSAMXG00000036730">
    <property type="expression patterns" value="Expressed in brain and 1 other cell type or tissue"/>
</dbReference>
<dbReference type="InterPro" id="IPR002126">
    <property type="entry name" value="Cadherin-like_dom"/>
</dbReference>
<evidence type="ECO:0000256" key="3">
    <source>
        <dbReference type="ARBA" id="ARBA00022692"/>
    </source>
</evidence>
<evidence type="ECO:0000256" key="7">
    <source>
        <dbReference type="ARBA" id="ARBA00022837"/>
    </source>
</evidence>
<dbReference type="AlphaFoldDB" id="A0A3B1INP8"/>
<evidence type="ECO:0000256" key="2">
    <source>
        <dbReference type="ARBA" id="ARBA00022475"/>
    </source>
</evidence>
<feature type="domain" description="Cadherin" evidence="13">
    <location>
        <begin position="11"/>
        <end position="67"/>
    </location>
</feature>
<dbReference type="SMART" id="SM00112">
    <property type="entry name" value="CA"/>
    <property type="match status" value="2"/>
</dbReference>
<dbReference type="PROSITE" id="PS50268">
    <property type="entry name" value="CADHERIN_2"/>
    <property type="match status" value="3"/>
</dbReference>
<evidence type="ECO:0000259" key="13">
    <source>
        <dbReference type="PROSITE" id="PS50268"/>
    </source>
</evidence>
<dbReference type="FunFam" id="2.60.40.60:FF:000129">
    <property type="entry name" value="protocadherin alpha-C2 isoform X1"/>
    <property type="match status" value="1"/>
</dbReference>
<keyword evidence="3" id="KW-0812">Transmembrane</keyword>
<dbReference type="PROSITE" id="PS00232">
    <property type="entry name" value="CADHERIN_1"/>
    <property type="match status" value="1"/>
</dbReference>
<dbReference type="PANTHER" id="PTHR24028">
    <property type="entry name" value="CADHERIN-87A"/>
    <property type="match status" value="1"/>
</dbReference>
<keyword evidence="6" id="KW-0677">Repeat</keyword>
<name>A0A3B1INP8_ASTMX</name>
<dbReference type="SUPFAM" id="SSF49313">
    <property type="entry name" value="Cadherin-like"/>
    <property type="match status" value="3"/>
</dbReference>
<organism evidence="14 15">
    <name type="scientific">Astyanax mexicanus</name>
    <name type="common">Blind cave fish</name>
    <name type="synonym">Astyanax fasciatus mexicanus</name>
    <dbReference type="NCBI Taxonomy" id="7994"/>
    <lineage>
        <taxon>Eukaryota</taxon>
        <taxon>Metazoa</taxon>
        <taxon>Chordata</taxon>
        <taxon>Craniata</taxon>
        <taxon>Vertebrata</taxon>
        <taxon>Euteleostomi</taxon>
        <taxon>Actinopterygii</taxon>
        <taxon>Neopterygii</taxon>
        <taxon>Teleostei</taxon>
        <taxon>Ostariophysi</taxon>
        <taxon>Characiformes</taxon>
        <taxon>Characoidei</taxon>
        <taxon>Acestrorhamphidae</taxon>
        <taxon>Acestrorhamphinae</taxon>
        <taxon>Astyanax</taxon>
    </lineage>
</organism>
<evidence type="ECO:0000256" key="11">
    <source>
        <dbReference type="ARBA" id="ARBA00023180"/>
    </source>
</evidence>
<evidence type="ECO:0000256" key="1">
    <source>
        <dbReference type="ARBA" id="ARBA00004251"/>
    </source>
</evidence>
<dbReference type="InterPro" id="IPR015919">
    <property type="entry name" value="Cadherin-like_sf"/>
</dbReference>
<evidence type="ECO:0000256" key="8">
    <source>
        <dbReference type="ARBA" id="ARBA00022889"/>
    </source>
</evidence>
<evidence type="ECO:0000256" key="10">
    <source>
        <dbReference type="ARBA" id="ARBA00023136"/>
    </source>
</evidence>
<dbReference type="PANTHER" id="PTHR24028:SF296">
    <property type="entry name" value="PROTOCADHERIN 1 GAMMA 11 PRECURSOR-RELATED"/>
    <property type="match status" value="1"/>
</dbReference>
<dbReference type="GO" id="GO:0005886">
    <property type="term" value="C:plasma membrane"/>
    <property type="evidence" value="ECO:0007669"/>
    <property type="project" value="UniProtKB-SubCell"/>
</dbReference>
<dbReference type="GO" id="GO:0009653">
    <property type="term" value="P:anatomical structure morphogenesis"/>
    <property type="evidence" value="ECO:0007669"/>
    <property type="project" value="UniProtKB-ARBA"/>
</dbReference>
<protein>
    <recommendedName>
        <fullName evidence="13">Cadherin domain-containing protein</fullName>
    </recommendedName>
</protein>
<dbReference type="FunFam" id="2.60.40.60:FF:000123">
    <property type="entry name" value="Protocadherin beta 4"/>
    <property type="match status" value="1"/>
</dbReference>
<dbReference type="CDD" id="cd11304">
    <property type="entry name" value="Cadherin_repeat"/>
    <property type="match status" value="3"/>
</dbReference>
<evidence type="ECO:0000256" key="12">
    <source>
        <dbReference type="PROSITE-ProRule" id="PRU00043"/>
    </source>
</evidence>
<evidence type="ECO:0000256" key="5">
    <source>
        <dbReference type="ARBA" id="ARBA00022729"/>
    </source>
</evidence>
<keyword evidence="10" id="KW-0472">Membrane</keyword>
<reference evidence="15" key="2">
    <citation type="journal article" date="2014" name="Nat. Commun.">
        <title>The cavefish genome reveals candidate genes for eye loss.</title>
        <authorList>
            <person name="McGaugh S.E."/>
            <person name="Gross J.B."/>
            <person name="Aken B."/>
            <person name="Blin M."/>
            <person name="Borowsky R."/>
            <person name="Chalopin D."/>
            <person name="Hinaux H."/>
            <person name="Jeffery W.R."/>
            <person name="Keene A."/>
            <person name="Ma L."/>
            <person name="Minx P."/>
            <person name="Murphy D."/>
            <person name="O'Quin K.E."/>
            <person name="Retaux S."/>
            <person name="Rohner N."/>
            <person name="Searle S.M."/>
            <person name="Stahl B.A."/>
            <person name="Tabin C."/>
            <person name="Volff J.N."/>
            <person name="Yoshizawa M."/>
            <person name="Warren W.C."/>
        </authorList>
    </citation>
    <scope>NUCLEOTIDE SEQUENCE [LARGE SCALE GENOMIC DNA]</scope>
    <source>
        <strain evidence="15">female</strain>
    </source>
</reference>
<dbReference type="PRINTS" id="PR00205">
    <property type="entry name" value="CADHERIN"/>
</dbReference>
<keyword evidence="4" id="KW-0479">Metal-binding</keyword>
<sequence length="258" mass="28414">MQTTILQSMEYFTINSATGDIHVNVLLDYEKSKQYELNVEAMDKGRLTDTSKVLVEITDVNDNAPVISVISFSNPIDSAPGTVIAMLNVKDLDSGKNGQIKSSIGPNVPFKIQLSSSNFYSLVTDRVLDRETTPEYNITITATDEGSPSFSTNKTLNLKISDVNDNPPLFQHQSYTAYVLENNTPGVSIFAVTAADIDSGNNARISYFLEDILLNGVSASTYISVNAESGEILAVRSFDYEQTKEFHIRLITWISLNC</sequence>
<dbReference type="InterPro" id="IPR020894">
    <property type="entry name" value="Cadherin_CS"/>
</dbReference>
<dbReference type="InterPro" id="IPR050174">
    <property type="entry name" value="Protocadherin/Cadherin-CA"/>
</dbReference>
<keyword evidence="15" id="KW-1185">Reference proteome</keyword>
<dbReference type="GeneTree" id="ENSGT00940000164468"/>
<reference evidence="14" key="3">
    <citation type="submission" date="2025-08" db="UniProtKB">
        <authorList>
            <consortium name="Ensembl"/>
        </authorList>
    </citation>
    <scope>IDENTIFICATION</scope>
</reference>
<dbReference type="STRING" id="7994.ENSAMXP00000031341"/>
<dbReference type="Pfam" id="PF00028">
    <property type="entry name" value="Cadherin"/>
    <property type="match status" value="3"/>
</dbReference>
<keyword evidence="2" id="KW-1003">Cell membrane</keyword>
<evidence type="ECO:0000256" key="9">
    <source>
        <dbReference type="ARBA" id="ARBA00022989"/>
    </source>
</evidence>
<dbReference type="Ensembl" id="ENSAMXT00000042565.1">
    <property type="protein sequence ID" value="ENSAMXP00000031341.1"/>
    <property type="gene ID" value="ENSAMXG00000036730.1"/>
</dbReference>
<evidence type="ECO:0000313" key="14">
    <source>
        <dbReference type="Ensembl" id="ENSAMXP00000031341.1"/>
    </source>
</evidence>
<evidence type="ECO:0000256" key="6">
    <source>
        <dbReference type="ARBA" id="ARBA00022737"/>
    </source>
</evidence>
<keyword evidence="7 12" id="KW-0106">Calcium</keyword>
<dbReference type="Proteomes" id="UP000018467">
    <property type="component" value="Unassembled WGS sequence"/>
</dbReference>
<feature type="domain" description="Cadherin" evidence="13">
    <location>
        <begin position="171"/>
        <end position="250"/>
    </location>
</feature>
<accession>A0A3B1INP8</accession>
<dbReference type="GO" id="GO:0007156">
    <property type="term" value="P:homophilic cell adhesion via plasma membrane adhesion molecules"/>
    <property type="evidence" value="ECO:0007669"/>
    <property type="project" value="InterPro"/>
</dbReference>
<dbReference type="GO" id="GO:0005509">
    <property type="term" value="F:calcium ion binding"/>
    <property type="evidence" value="ECO:0007669"/>
    <property type="project" value="UniProtKB-UniRule"/>
</dbReference>
<reference evidence="14" key="4">
    <citation type="submission" date="2025-09" db="UniProtKB">
        <authorList>
            <consortium name="Ensembl"/>
        </authorList>
    </citation>
    <scope>IDENTIFICATION</scope>
</reference>
<keyword evidence="9" id="KW-1133">Transmembrane helix</keyword>
<evidence type="ECO:0000256" key="4">
    <source>
        <dbReference type="ARBA" id="ARBA00022723"/>
    </source>
</evidence>
<feature type="domain" description="Cadherin" evidence="13">
    <location>
        <begin position="77"/>
        <end position="170"/>
    </location>
</feature>
<proteinExistence type="predicted"/>
<keyword evidence="11" id="KW-0325">Glycoprotein</keyword>
<evidence type="ECO:0000313" key="15">
    <source>
        <dbReference type="Proteomes" id="UP000018467"/>
    </source>
</evidence>
<dbReference type="Gene3D" id="2.60.40.60">
    <property type="entry name" value="Cadherins"/>
    <property type="match status" value="3"/>
</dbReference>
<keyword evidence="8" id="KW-0130">Cell adhesion</keyword>